<evidence type="ECO:0000256" key="1">
    <source>
        <dbReference type="ARBA" id="ARBA00022491"/>
    </source>
</evidence>
<dbReference type="EMBL" id="QOZG01000004">
    <property type="protein sequence ID" value="RCS23991.1"/>
    <property type="molecule type" value="Genomic_DNA"/>
</dbReference>
<dbReference type="GO" id="GO:0048027">
    <property type="term" value="F:mRNA 5'-UTR binding"/>
    <property type="evidence" value="ECO:0007669"/>
    <property type="project" value="UniProtKB-UniRule"/>
</dbReference>
<dbReference type="Pfam" id="PF07378">
    <property type="entry name" value="FlbT"/>
    <property type="match status" value="1"/>
</dbReference>
<gene>
    <name evidence="4" type="primary">flbT</name>
    <name evidence="5" type="ORF">DUT91_12110</name>
</gene>
<keyword evidence="5" id="KW-0282">Flagellum</keyword>
<comment type="similarity">
    <text evidence="4">Belongs to the FlbT family.</text>
</comment>
<keyword evidence="5" id="KW-0969">Cilium</keyword>
<dbReference type="NCBIfam" id="NF001995">
    <property type="entry name" value="PRK00794.1-1"/>
    <property type="match status" value="1"/>
</dbReference>
<sequence length="164" mass="17984">MAPASKNTIRLSLRAGEKIYINGAVLRADRKVSLELLNDATFLLEGHVLQPEQTTTPLRQLYFAAQIMLINPAIGSEARETFQAMLKATLSTFEDVEILKGLKLIDELVHQNRVFEALKTLRNLYPDEARIMGGKDIGVPGGIGDTGDIGREPGILTRPVEAMA</sequence>
<keyword evidence="5" id="KW-0966">Cell projection</keyword>
<dbReference type="HAMAP" id="MF_00783">
    <property type="entry name" value="FlbT"/>
    <property type="match status" value="1"/>
</dbReference>
<organism evidence="5 6">
    <name type="scientific">Phyllobacterium salinisoli</name>
    <dbReference type="NCBI Taxonomy" id="1899321"/>
    <lineage>
        <taxon>Bacteria</taxon>
        <taxon>Pseudomonadati</taxon>
        <taxon>Pseudomonadota</taxon>
        <taxon>Alphaproteobacteria</taxon>
        <taxon>Hyphomicrobiales</taxon>
        <taxon>Phyllobacteriaceae</taxon>
        <taxon>Phyllobacterium</taxon>
    </lineage>
</organism>
<protein>
    <recommendedName>
        <fullName evidence="4">Probable flagellum biosynthesis repressor protein FlbT</fullName>
    </recommendedName>
</protein>
<dbReference type="RefSeq" id="WP_114440629.1">
    <property type="nucleotide sequence ID" value="NZ_QOZG01000004.1"/>
</dbReference>
<comment type="function">
    <text evidence="4">Has a post-transcriptional repressor function in flagellum biogenesis. Associates with the 5'-UTR of fljK mRNA and promotes its degradation.</text>
</comment>
<evidence type="ECO:0000313" key="5">
    <source>
        <dbReference type="EMBL" id="RCS23991.1"/>
    </source>
</evidence>
<dbReference type="AlphaFoldDB" id="A0A368K423"/>
<evidence type="ECO:0000256" key="4">
    <source>
        <dbReference type="HAMAP-Rule" id="MF_00783"/>
    </source>
</evidence>
<comment type="caution">
    <text evidence="5">The sequence shown here is derived from an EMBL/GenBank/DDBJ whole genome shotgun (WGS) entry which is preliminary data.</text>
</comment>
<dbReference type="InterPro" id="IPR009967">
    <property type="entry name" value="Flagellum_FlbT"/>
</dbReference>
<proteinExistence type="inferred from homology"/>
<keyword evidence="1 4" id="KW-0678">Repressor</keyword>
<dbReference type="GO" id="GO:1902209">
    <property type="term" value="P:negative regulation of bacterial-type flagellum assembly"/>
    <property type="evidence" value="ECO:0007669"/>
    <property type="project" value="UniProtKB-UniRule"/>
</dbReference>
<evidence type="ECO:0000313" key="6">
    <source>
        <dbReference type="Proteomes" id="UP000253420"/>
    </source>
</evidence>
<reference evidence="5 6" key="1">
    <citation type="submission" date="2018-07" db="EMBL/GenBank/DDBJ databases">
        <title>The draft genome of Phyllobacterium salinisoli.</title>
        <authorList>
            <person name="Liu L."/>
            <person name="Li L."/>
            <person name="Zhang X."/>
            <person name="Liang L."/>
        </authorList>
    </citation>
    <scope>NUCLEOTIDE SEQUENCE [LARGE SCALE GENOMIC DNA]</scope>
    <source>
        <strain evidence="5 6">LLAN61</strain>
    </source>
</reference>
<evidence type="ECO:0000256" key="3">
    <source>
        <dbReference type="ARBA" id="ARBA00022884"/>
    </source>
</evidence>
<dbReference type="Proteomes" id="UP000253420">
    <property type="component" value="Unassembled WGS sequence"/>
</dbReference>
<keyword evidence="6" id="KW-1185">Reference proteome</keyword>
<dbReference type="OrthoDB" id="7932924at2"/>
<keyword evidence="2 4" id="KW-1005">Bacterial flagellum biogenesis</keyword>
<name>A0A368K423_9HYPH</name>
<accession>A0A368K423</accession>
<dbReference type="GO" id="GO:0006402">
    <property type="term" value="P:mRNA catabolic process"/>
    <property type="evidence" value="ECO:0007669"/>
    <property type="project" value="InterPro"/>
</dbReference>
<dbReference type="GO" id="GO:0044781">
    <property type="term" value="P:bacterial-type flagellum organization"/>
    <property type="evidence" value="ECO:0007669"/>
    <property type="project" value="UniProtKB-KW"/>
</dbReference>
<keyword evidence="3 4" id="KW-0694">RNA-binding</keyword>
<evidence type="ECO:0000256" key="2">
    <source>
        <dbReference type="ARBA" id="ARBA00022795"/>
    </source>
</evidence>